<sequence length="287" mass="30662">MIYLLLCIIIWASSFIVGKSTTNELDPVILVQIRLVIGALIVLPIFLPAYRRIPTGKQPMVWLLSFLTLPVCFVLQFVGLSMTSASSAIAILGLNPLLSVLVGHFCFGLRARMMDFVLSIVAFVGIFMMIFAAKGSGQISLLGCLLVMLGCLSFILCMFVSKSIIAQMSSQAYTTVSIVFGAISCLPLTVIFAKQWQLPTTATAISSVLYLGVACSYLAMVFWNKGLAKSNAVIAGFLLALEPVIGLVMAMIAFGDSLPWLSWLGIALVIGSALCSVGVPVSNSTKS</sequence>
<dbReference type="AlphaFoldDB" id="A0A1T0CTA2"/>
<dbReference type="PANTHER" id="PTHR42920">
    <property type="entry name" value="OS03G0707200 PROTEIN-RELATED"/>
    <property type="match status" value="1"/>
</dbReference>
<feature type="transmembrane region" description="Helical" evidence="6">
    <location>
        <begin position="139"/>
        <end position="160"/>
    </location>
</feature>
<accession>A0A1T0CTA2</accession>
<dbReference type="RefSeq" id="WP_078253336.1">
    <property type="nucleotide sequence ID" value="NZ_MUYU01000006.1"/>
</dbReference>
<keyword evidence="3 6" id="KW-0812">Transmembrane</keyword>
<evidence type="ECO:0000313" key="9">
    <source>
        <dbReference type="Proteomes" id="UP000189800"/>
    </source>
</evidence>
<keyword evidence="5 6" id="KW-0472">Membrane</keyword>
<feature type="transmembrane region" description="Helical" evidence="6">
    <location>
        <begin position="61"/>
        <end position="82"/>
    </location>
</feature>
<feature type="transmembrane region" description="Helical" evidence="6">
    <location>
        <begin position="172"/>
        <end position="192"/>
    </location>
</feature>
<protein>
    <submittedName>
        <fullName evidence="8">Multidrug DMT transporter permease</fullName>
    </submittedName>
</protein>
<dbReference type="PANTHER" id="PTHR42920:SF24">
    <property type="entry name" value="AROMATIC AMINO ACID EXPORTER YDDG"/>
    <property type="match status" value="1"/>
</dbReference>
<dbReference type="InterPro" id="IPR051258">
    <property type="entry name" value="Diverse_Substrate_Transporter"/>
</dbReference>
<evidence type="ECO:0000256" key="4">
    <source>
        <dbReference type="ARBA" id="ARBA00022989"/>
    </source>
</evidence>
<dbReference type="GO" id="GO:0005886">
    <property type="term" value="C:plasma membrane"/>
    <property type="evidence" value="ECO:0007669"/>
    <property type="project" value="UniProtKB-SubCell"/>
</dbReference>
<dbReference type="STRING" id="470453.B0680_01760"/>
<keyword evidence="9" id="KW-1185">Reference proteome</keyword>
<feature type="domain" description="EamA" evidence="7">
    <location>
        <begin position="2"/>
        <end position="130"/>
    </location>
</feature>
<comment type="subcellular location">
    <subcellularLocation>
        <location evidence="1">Cell membrane</location>
        <topology evidence="1">Multi-pass membrane protein</topology>
    </subcellularLocation>
</comment>
<reference evidence="8 9" key="1">
    <citation type="submission" date="2017-02" db="EMBL/GenBank/DDBJ databases">
        <title>Draft genome sequence of Moraxella pluranimalium CCUG 54913T type strain.</title>
        <authorList>
            <person name="Salva-Serra F."/>
            <person name="Engstrom-Jakobsson H."/>
            <person name="Thorell K."/>
            <person name="Jaen-Luchoro D."/>
            <person name="Gonzales-Siles L."/>
            <person name="Karlsson R."/>
            <person name="Yazdan S."/>
            <person name="Boulund F."/>
            <person name="Johnning A."/>
            <person name="Engstrand L."/>
            <person name="Kristiansson E."/>
            <person name="Moore E."/>
        </authorList>
    </citation>
    <scope>NUCLEOTIDE SEQUENCE [LARGE SCALE GENOMIC DNA]</scope>
    <source>
        <strain evidence="8 9">CCUG 54913</strain>
    </source>
</reference>
<comment type="caution">
    <text evidence="8">The sequence shown here is derived from an EMBL/GenBank/DDBJ whole genome shotgun (WGS) entry which is preliminary data.</text>
</comment>
<dbReference type="EMBL" id="MUYU01000006">
    <property type="protein sequence ID" value="OOS25580.1"/>
    <property type="molecule type" value="Genomic_DNA"/>
</dbReference>
<keyword evidence="4 6" id="KW-1133">Transmembrane helix</keyword>
<dbReference type="InterPro" id="IPR037185">
    <property type="entry name" value="EmrE-like"/>
</dbReference>
<feature type="transmembrane region" description="Helical" evidence="6">
    <location>
        <begin position="88"/>
        <end position="109"/>
    </location>
</feature>
<proteinExistence type="predicted"/>
<feature type="domain" description="EamA" evidence="7">
    <location>
        <begin position="142"/>
        <end position="276"/>
    </location>
</feature>
<dbReference type="OrthoDB" id="9804865at2"/>
<evidence type="ECO:0000256" key="6">
    <source>
        <dbReference type="SAM" id="Phobius"/>
    </source>
</evidence>
<feature type="transmembrane region" description="Helical" evidence="6">
    <location>
        <begin position="232"/>
        <end position="254"/>
    </location>
</feature>
<dbReference type="Pfam" id="PF00892">
    <property type="entry name" value="EamA"/>
    <property type="match status" value="2"/>
</dbReference>
<feature type="transmembrane region" description="Helical" evidence="6">
    <location>
        <begin position="260"/>
        <end position="281"/>
    </location>
</feature>
<gene>
    <name evidence="8" type="ORF">B0680_01760</name>
</gene>
<evidence type="ECO:0000256" key="3">
    <source>
        <dbReference type="ARBA" id="ARBA00022692"/>
    </source>
</evidence>
<keyword evidence="2" id="KW-1003">Cell membrane</keyword>
<name>A0A1T0CTA2_9GAMM</name>
<feature type="transmembrane region" description="Helical" evidence="6">
    <location>
        <begin position="204"/>
        <end position="223"/>
    </location>
</feature>
<feature type="transmembrane region" description="Helical" evidence="6">
    <location>
        <begin position="28"/>
        <end position="49"/>
    </location>
</feature>
<feature type="transmembrane region" description="Helical" evidence="6">
    <location>
        <begin position="116"/>
        <end position="133"/>
    </location>
</feature>
<evidence type="ECO:0000256" key="5">
    <source>
        <dbReference type="ARBA" id="ARBA00023136"/>
    </source>
</evidence>
<dbReference type="SUPFAM" id="SSF103481">
    <property type="entry name" value="Multidrug resistance efflux transporter EmrE"/>
    <property type="match status" value="2"/>
</dbReference>
<evidence type="ECO:0000256" key="2">
    <source>
        <dbReference type="ARBA" id="ARBA00022475"/>
    </source>
</evidence>
<organism evidence="8 9">
    <name type="scientific">Moraxella pluranimalium</name>
    <dbReference type="NCBI Taxonomy" id="470453"/>
    <lineage>
        <taxon>Bacteria</taxon>
        <taxon>Pseudomonadati</taxon>
        <taxon>Pseudomonadota</taxon>
        <taxon>Gammaproteobacteria</taxon>
        <taxon>Moraxellales</taxon>
        <taxon>Moraxellaceae</taxon>
        <taxon>Moraxella</taxon>
    </lineage>
</organism>
<evidence type="ECO:0000313" key="8">
    <source>
        <dbReference type="EMBL" id="OOS25580.1"/>
    </source>
</evidence>
<evidence type="ECO:0000256" key="1">
    <source>
        <dbReference type="ARBA" id="ARBA00004651"/>
    </source>
</evidence>
<dbReference type="InterPro" id="IPR000620">
    <property type="entry name" value="EamA_dom"/>
</dbReference>
<dbReference type="Proteomes" id="UP000189800">
    <property type="component" value="Unassembled WGS sequence"/>
</dbReference>
<evidence type="ECO:0000259" key="7">
    <source>
        <dbReference type="Pfam" id="PF00892"/>
    </source>
</evidence>